<dbReference type="RefSeq" id="WP_085357820.1">
    <property type="nucleotide sequence ID" value="NZ_MTAB01000002.1"/>
</dbReference>
<dbReference type="AlphaFoldDB" id="A0A1X3DLN4"/>
<organism evidence="1 2">
    <name type="scientific">Neisseria dumasiana</name>
    <dbReference type="NCBI Taxonomy" id="1931275"/>
    <lineage>
        <taxon>Bacteria</taxon>
        <taxon>Pseudomonadati</taxon>
        <taxon>Pseudomonadota</taxon>
        <taxon>Betaproteobacteria</taxon>
        <taxon>Neisseriales</taxon>
        <taxon>Neisseriaceae</taxon>
        <taxon>Neisseria</taxon>
    </lineage>
</organism>
<dbReference type="InterPro" id="IPR018755">
    <property type="entry name" value="Phage_Mu_Gp48"/>
</dbReference>
<dbReference type="EMBL" id="MTAB01000002">
    <property type="protein sequence ID" value="OSI25054.1"/>
    <property type="molecule type" value="Genomic_DNA"/>
</dbReference>
<evidence type="ECO:0000313" key="2">
    <source>
        <dbReference type="Proteomes" id="UP000193303"/>
    </source>
</evidence>
<name>A0A1X3DLN4_9NEIS</name>
<dbReference type="OrthoDB" id="6592844at2"/>
<evidence type="ECO:0000313" key="1">
    <source>
        <dbReference type="EMBL" id="OSI25054.1"/>
    </source>
</evidence>
<gene>
    <name evidence="1" type="ORF">BV912_01365</name>
</gene>
<evidence type="ECO:0008006" key="3">
    <source>
        <dbReference type="Google" id="ProtNLM"/>
    </source>
</evidence>
<sequence>MSYQDLLSALRPPVSYDTAEAAEIQAEAAVFDHAQTRAQGIGEAPFPGEDNDYLYRWEELLAIIPPAGANTQQRTDAVLAKLNALGGLSIAYFTAIAESAGYTVKIYEEDQFRAGESCAGDCLNTEDAIWRWCVDIADGNATAYIFRAGQGRAGDRISIYTDPIIETMFNELKPAWTYCRFEYAEEFG</sequence>
<comment type="caution">
    <text evidence="1">The sequence shown here is derived from an EMBL/GenBank/DDBJ whole genome shotgun (WGS) entry which is preliminary data.</text>
</comment>
<accession>A0A1X3DLN4</accession>
<protein>
    <recommendedName>
        <fullName evidence="3">Phage tail protein</fullName>
    </recommendedName>
</protein>
<reference evidence="2" key="1">
    <citation type="submission" date="2017-01" db="EMBL/GenBank/DDBJ databases">
        <authorList>
            <person name="Mah S.A."/>
            <person name="Swanson W.J."/>
            <person name="Moy G.W."/>
            <person name="Vacquier V.D."/>
        </authorList>
    </citation>
    <scope>NUCLEOTIDE SEQUENCE [LARGE SCALE GENOMIC DNA]</scope>
    <source>
        <strain evidence="2">124861</strain>
    </source>
</reference>
<proteinExistence type="predicted"/>
<dbReference type="Proteomes" id="UP000193303">
    <property type="component" value="Unassembled WGS sequence"/>
</dbReference>
<dbReference type="Pfam" id="PF10076">
    <property type="entry name" value="Phage_Mu_Gp48"/>
    <property type="match status" value="1"/>
</dbReference>